<dbReference type="InterPro" id="IPR011055">
    <property type="entry name" value="Dup_hybrid_motif"/>
</dbReference>
<dbReference type="PANTHER" id="PTHR21666:SF291">
    <property type="entry name" value="STAGE II SPORULATION PROTEIN Q"/>
    <property type="match status" value="1"/>
</dbReference>
<keyword evidence="2" id="KW-0472">Membrane</keyword>
<dbReference type="KEGG" id="ome:OLMES_4689"/>
<dbReference type="OrthoDB" id="9805070at2"/>
<dbReference type="EMBL" id="CP021425">
    <property type="protein sequence ID" value="ARU58684.1"/>
    <property type="molecule type" value="Genomic_DNA"/>
</dbReference>
<keyword evidence="5" id="KW-1185">Reference proteome</keyword>
<evidence type="ECO:0000256" key="2">
    <source>
        <dbReference type="SAM" id="Phobius"/>
    </source>
</evidence>
<dbReference type="PANTHER" id="PTHR21666">
    <property type="entry name" value="PEPTIDASE-RELATED"/>
    <property type="match status" value="1"/>
</dbReference>
<dbReference type="InterPro" id="IPR050570">
    <property type="entry name" value="Cell_wall_metabolism_enzyme"/>
</dbReference>
<gene>
    <name evidence="4" type="ORF">OLMES_4689</name>
</gene>
<protein>
    <submittedName>
        <fullName evidence="4">Metalloendopeptidase-like membrane protein</fullName>
    </submittedName>
</protein>
<accession>A0A1Y0IH23</accession>
<evidence type="ECO:0000256" key="1">
    <source>
        <dbReference type="SAM" id="Coils"/>
    </source>
</evidence>
<keyword evidence="2" id="KW-1133">Transmembrane helix</keyword>
<dbReference type="CDD" id="cd12797">
    <property type="entry name" value="M23_peptidase"/>
    <property type="match status" value="1"/>
</dbReference>
<reference evidence="4 5" key="1">
    <citation type="submission" date="2017-05" db="EMBL/GenBank/DDBJ databases">
        <title>Genomic insights into alkan degradation activity of Oleiphilus messinensis.</title>
        <authorList>
            <person name="Kozyavkin S.A."/>
            <person name="Slesarev A.I."/>
            <person name="Golyshin P.N."/>
            <person name="Korzhenkov A."/>
            <person name="Golyshina O.N."/>
            <person name="Toshchakov S.V."/>
        </authorList>
    </citation>
    <scope>NUCLEOTIDE SEQUENCE [LARGE SCALE GENOMIC DNA]</scope>
    <source>
        <strain evidence="4 5">ME102</strain>
    </source>
</reference>
<feature type="coiled-coil region" evidence="1">
    <location>
        <begin position="145"/>
        <end position="172"/>
    </location>
</feature>
<evidence type="ECO:0000313" key="5">
    <source>
        <dbReference type="Proteomes" id="UP000196027"/>
    </source>
</evidence>
<evidence type="ECO:0000259" key="3">
    <source>
        <dbReference type="Pfam" id="PF01551"/>
    </source>
</evidence>
<proteinExistence type="predicted"/>
<dbReference type="SUPFAM" id="SSF51261">
    <property type="entry name" value="Duplicated hybrid motif"/>
    <property type="match status" value="1"/>
</dbReference>
<evidence type="ECO:0000313" key="4">
    <source>
        <dbReference type="EMBL" id="ARU58684.1"/>
    </source>
</evidence>
<organism evidence="4 5">
    <name type="scientific">Oleiphilus messinensis</name>
    <dbReference type="NCBI Taxonomy" id="141451"/>
    <lineage>
        <taxon>Bacteria</taxon>
        <taxon>Pseudomonadati</taxon>
        <taxon>Pseudomonadota</taxon>
        <taxon>Gammaproteobacteria</taxon>
        <taxon>Oceanospirillales</taxon>
        <taxon>Oleiphilaceae</taxon>
        <taxon>Oleiphilus</taxon>
    </lineage>
</organism>
<dbReference type="FunFam" id="2.70.70.10:FF:000006">
    <property type="entry name" value="M23 family peptidase"/>
    <property type="match status" value="1"/>
</dbReference>
<dbReference type="AlphaFoldDB" id="A0A1Y0IH23"/>
<feature type="domain" description="M23ase beta-sheet core" evidence="3">
    <location>
        <begin position="212"/>
        <end position="305"/>
    </location>
</feature>
<dbReference type="Proteomes" id="UP000196027">
    <property type="component" value="Chromosome"/>
</dbReference>
<dbReference type="Gene3D" id="2.70.70.10">
    <property type="entry name" value="Glucose Permease (Domain IIA)"/>
    <property type="match status" value="1"/>
</dbReference>
<keyword evidence="2" id="KW-0812">Transmembrane</keyword>
<sequence length="314" mass="34646">MNIIIVSRKNGQSRPLVLGKTSILLTSLFVTILMVTIFFAGASILSLQWGTERKGNLENQNVIDAWETMLKSQQEDLSLVRLQASEQIDAITLRMGELQARITRLDALGQRLTEVAKMDNGEFDFEAPPAVGGPVSSVEEESYAVSELTAVLDALEAQISNREEQLELLDEMFVNQQIERQMFVAGRPIVKGWLSSHYGYRTDPFNGKRAWHAGVDFAGKEGSDIIAVASGVVTRASERYGYGQLIEISHSGNVVTRYAHCKKLLVKVGDVVQKGQVIAKMGSSGRSTGPHVHFEVLKNNKTLNPAKFINRASR</sequence>
<name>A0A1Y0IH23_9GAMM</name>
<dbReference type="RefSeq" id="WP_087463434.1">
    <property type="nucleotide sequence ID" value="NZ_CP021425.1"/>
</dbReference>
<dbReference type="InterPro" id="IPR016047">
    <property type="entry name" value="M23ase_b-sheet_dom"/>
</dbReference>
<dbReference type="Pfam" id="PF01551">
    <property type="entry name" value="Peptidase_M23"/>
    <property type="match status" value="1"/>
</dbReference>
<feature type="transmembrane region" description="Helical" evidence="2">
    <location>
        <begin position="23"/>
        <end position="47"/>
    </location>
</feature>
<dbReference type="GO" id="GO:0004222">
    <property type="term" value="F:metalloendopeptidase activity"/>
    <property type="evidence" value="ECO:0007669"/>
    <property type="project" value="TreeGrafter"/>
</dbReference>
<keyword evidence="1" id="KW-0175">Coiled coil</keyword>